<evidence type="ECO:0000256" key="1">
    <source>
        <dbReference type="ARBA" id="ARBA00023125"/>
    </source>
</evidence>
<dbReference type="RefSeq" id="WP_353548956.1">
    <property type="nucleotide sequence ID" value="NZ_AP029612.1"/>
</dbReference>
<dbReference type="InterPro" id="IPR036271">
    <property type="entry name" value="Tet_transcr_reg_TetR-rel_C_sf"/>
</dbReference>
<dbReference type="EMBL" id="AP029612">
    <property type="protein sequence ID" value="BFG71322.1"/>
    <property type="molecule type" value="Genomic_DNA"/>
</dbReference>
<dbReference type="InterPro" id="IPR009057">
    <property type="entry name" value="Homeodomain-like_sf"/>
</dbReference>
<sequence length="198" mass="22735">MIVTQKEEIVKDDILKEAQKLFQQFGLKKTTMEDIARSMGKGKSTLYYYYCSKEEIFDAVISKEMAEVFNEAKDAAEKAQSAEDKLRVFTITKIKALQKKSNLYRVVRGEMQENNRCMKHVHTEYDQQEVRLVKNILSFGIKNGEFSSSIKKDLDILPSVVVSSLRGLEFDLFAGNKYPKLETRIDSIVSIMVKGIKK</sequence>
<dbReference type="SUPFAM" id="SSF46689">
    <property type="entry name" value="Homeodomain-like"/>
    <property type="match status" value="1"/>
</dbReference>
<dbReference type="PRINTS" id="PR00455">
    <property type="entry name" value="HTHTETR"/>
</dbReference>
<dbReference type="Gene3D" id="1.10.357.10">
    <property type="entry name" value="Tetracycline Repressor, domain 2"/>
    <property type="match status" value="1"/>
</dbReference>
<feature type="domain" description="HTH tetR-type" evidence="3">
    <location>
        <begin position="8"/>
        <end position="68"/>
    </location>
</feature>
<dbReference type="Pfam" id="PF00440">
    <property type="entry name" value="TetR_N"/>
    <property type="match status" value="1"/>
</dbReference>
<dbReference type="InterPro" id="IPR001647">
    <property type="entry name" value="HTH_TetR"/>
</dbReference>
<dbReference type="InterPro" id="IPR013570">
    <property type="entry name" value="Tscrpt_reg_YsiA_C"/>
</dbReference>
<proteinExistence type="predicted"/>
<name>A0AAT9GLD4_9BACT</name>
<dbReference type="SUPFAM" id="SSF48498">
    <property type="entry name" value="Tetracyclin repressor-like, C-terminal domain"/>
    <property type="match status" value="1"/>
</dbReference>
<protein>
    <recommendedName>
        <fullName evidence="3">HTH tetR-type domain-containing protein</fullName>
    </recommendedName>
</protein>
<evidence type="ECO:0000256" key="2">
    <source>
        <dbReference type="PROSITE-ProRule" id="PRU00335"/>
    </source>
</evidence>
<dbReference type="InterPro" id="IPR050624">
    <property type="entry name" value="HTH-type_Tx_Regulator"/>
</dbReference>
<keyword evidence="1 2" id="KW-0238">DNA-binding</keyword>
<dbReference type="AlphaFoldDB" id="A0AAT9GLD4"/>
<accession>A0AAT9GLD4</accession>
<gene>
    <name evidence="4" type="ORF">KACHI17_22030</name>
</gene>
<dbReference type="PANTHER" id="PTHR43479">
    <property type="entry name" value="ACREF/ENVCD OPERON REPRESSOR-RELATED"/>
    <property type="match status" value="1"/>
</dbReference>
<dbReference type="PANTHER" id="PTHR43479:SF11">
    <property type="entry name" value="ACREF_ENVCD OPERON REPRESSOR-RELATED"/>
    <property type="match status" value="1"/>
</dbReference>
<dbReference type="Gene3D" id="1.10.10.60">
    <property type="entry name" value="Homeodomain-like"/>
    <property type="match status" value="1"/>
</dbReference>
<evidence type="ECO:0000313" key="4">
    <source>
        <dbReference type="EMBL" id="BFG71322.1"/>
    </source>
</evidence>
<feature type="DNA-binding region" description="H-T-H motif" evidence="2">
    <location>
        <begin position="31"/>
        <end position="50"/>
    </location>
</feature>
<dbReference type="PROSITE" id="PS50977">
    <property type="entry name" value="HTH_TETR_2"/>
    <property type="match status" value="1"/>
</dbReference>
<dbReference type="Pfam" id="PF08359">
    <property type="entry name" value="TetR_C_4"/>
    <property type="match status" value="1"/>
</dbReference>
<evidence type="ECO:0000259" key="3">
    <source>
        <dbReference type="PROSITE" id="PS50977"/>
    </source>
</evidence>
<organism evidence="4">
    <name type="scientific">Sediminibacterium sp. KACHI17</name>
    <dbReference type="NCBI Taxonomy" id="1751071"/>
    <lineage>
        <taxon>Bacteria</taxon>
        <taxon>Pseudomonadati</taxon>
        <taxon>Bacteroidota</taxon>
        <taxon>Chitinophagia</taxon>
        <taxon>Chitinophagales</taxon>
        <taxon>Chitinophagaceae</taxon>
        <taxon>Sediminibacterium</taxon>
    </lineage>
</organism>
<reference evidence="4" key="1">
    <citation type="submission" date="2024-02" db="EMBL/GenBank/DDBJ databases">
        <title>Sediminibacterium planktonica sp. nov. and Sediminibacterium longus sp. nov., isolated from surface lake and river water.</title>
        <authorList>
            <person name="Watanabe K."/>
            <person name="Takemine S."/>
            <person name="Ishii Y."/>
            <person name="Ogata Y."/>
            <person name="Shindo C."/>
            <person name="Suda W."/>
        </authorList>
    </citation>
    <scope>NUCLEOTIDE SEQUENCE</scope>
    <source>
        <strain evidence="4">KACHI17</strain>
    </source>
</reference>
<dbReference type="GO" id="GO:0003677">
    <property type="term" value="F:DNA binding"/>
    <property type="evidence" value="ECO:0007669"/>
    <property type="project" value="UniProtKB-UniRule"/>
</dbReference>